<accession>A0ABX3NYW1</accession>
<gene>
    <name evidence="1" type="ORF">A4D02_28890</name>
</gene>
<reference evidence="1 2" key="1">
    <citation type="submission" date="2016-04" db="EMBL/GenBank/DDBJ databases">
        <authorList>
            <person name="Chen L."/>
            <person name="Zhuang W."/>
            <person name="Wang G."/>
        </authorList>
    </citation>
    <scope>NUCLEOTIDE SEQUENCE [LARGE SCALE GENOMIC DNA]</scope>
    <source>
        <strain evidence="2">GR20</strain>
    </source>
</reference>
<evidence type="ECO:0000313" key="1">
    <source>
        <dbReference type="EMBL" id="OQP49610.1"/>
    </source>
</evidence>
<dbReference type="Gene3D" id="3.40.50.720">
    <property type="entry name" value="NAD(P)-binding Rossmann-like Domain"/>
    <property type="match status" value="1"/>
</dbReference>
<sequence length="338" mass="37224">MTELQKRYENLLKPSDRLIADIKKIDGDILFLGVAGKMGPSMAIMTAEAVQAAGLKKKIYGASRFSQPEIKAELESKGIITISSDLLNRDELFKLPEVKNVVYLAGTKFGTTGKEYFTWAMNSYLPGMVAEKFQRSRIIVFSTGNVYPLTPLAMGGASELDATGPVGEYAQSCLGRERVFQYGSATYGTEMLIYRLNYANDVSYGVLLEIGKAVQAGLPVDLNMGHVNVIWQQDANEVAIRSLLHCANPPKLLNVTGPETASVRWIAQEFGRLMGKVPVFTGEEQVTALLSNSAECFRLFGYPSVTLKEMIELDAAWLLEGGKTLNKPTHFQERKGNF</sequence>
<dbReference type="InterPro" id="IPR036291">
    <property type="entry name" value="NAD(P)-bd_dom_sf"/>
</dbReference>
<keyword evidence="2" id="KW-1185">Reference proteome</keyword>
<dbReference type="SUPFAM" id="SSF51735">
    <property type="entry name" value="NAD(P)-binding Rossmann-fold domains"/>
    <property type="match status" value="1"/>
</dbReference>
<dbReference type="Proteomes" id="UP000192277">
    <property type="component" value="Unassembled WGS sequence"/>
</dbReference>
<comment type="caution">
    <text evidence="1">The sequence shown here is derived from an EMBL/GenBank/DDBJ whole genome shotgun (WGS) entry which is preliminary data.</text>
</comment>
<proteinExistence type="predicted"/>
<protein>
    <submittedName>
        <fullName evidence="1">Epimerase</fullName>
    </submittedName>
</protein>
<organism evidence="1 2">
    <name type="scientific">Niastella koreensis</name>
    <dbReference type="NCBI Taxonomy" id="354356"/>
    <lineage>
        <taxon>Bacteria</taxon>
        <taxon>Pseudomonadati</taxon>
        <taxon>Bacteroidota</taxon>
        <taxon>Chitinophagia</taxon>
        <taxon>Chitinophagales</taxon>
        <taxon>Chitinophagaceae</taxon>
        <taxon>Niastella</taxon>
    </lineage>
</organism>
<dbReference type="EMBL" id="LWBO01000010">
    <property type="protein sequence ID" value="OQP49610.1"/>
    <property type="molecule type" value="Genomic_DNA"/>
</dbReference>
<dbReference type="RefSeq" id="WP_014219994.1">
    <property type="nucleotide sequence ID" value="NZ_LWBO01000010.1"/>
</dbReference>
<name>A0ABX3NYW1_9BACT</name>
<evidence type="ECO:0000313" key="2">
    <source>
        <dbReference type="Proteomes" id="UP000192277"/>
    </source>
</evidence>